<evidence type="ECO:0000256" key="1">
    <source>
        <dbReference type="ARBA" id="ARBA00007297"/>
    </source>
</evidence>
<dbReference type="SFLD" id="SFLDG00363">
    <property type="entry name" value="AMPS_(cytGST):_Alpha-__Mu-__Pi"/>
    <property type="match status" value="1"/>
</dbReference>
<name>B3TD73_MERMC</name>
<keyword evidence="4 8" id="KW-0808">Transferase</keyword>
<comment type="similarity">
    <text evidence="1">Belongs to the GST superfamily. Pi family.</text>
</comment>
<dbReference type="Gene3D" id="1.20.1050.10">
    <property type="match status" value="1"/>
</dbReference>
<dbReference type="GO" id="GO:0006749">
    <property type="term" value="P:glutathione metabolic process"/>
    <property type="evidence" value="ECO:0007669"/>
    <property type="project" value="TreeGrafter"/>
</dbReference>
<evidence type="ECO:0000256" key="5">
    <source>
        <dbReference type="ARBA" id="ARBA00032759"/>
    </source>
</evidence>
<dbReference type="InterPro" id="IPR050213">
    <property type="entry name" value="GST_superfamily"/>
</dbReference>
<dbReference type="SUPFAM" id="SSF47616">
    <property type="entry name" value="GST C-terminal domain-like"/>
    <property type="match status" value="1"/>
</dbReference>
<dbReference type="PANTHER" id="PTHR11571:SF141">
    <property type="entry name" value="GLUTATHIONE S-TRANSFERASE"/>
    <property type="match status" value="1"/>
</dbReference>
<dbReference type="OrthoDB" id="4951845at2759"/>
<dbReference type="PANTHER" id="PTHR11571">
    <property type="entry name" value="GLUTATHIONE S-TRANSFERASE"/>
    <property type="match status" value="1"/>
</dbReference>
<dbReference type="Gene3D" id="3.40.30.10">
    <property type="entry name" value="Glutaredoxin"/>
    <property type="match status" value="1"/>
</dbReference>
<dbReference type="GO" id="GO:0005829">
    <property type="term" value="C:cytosol"/>
    <property type="evidence" value="ECO:0007669"/>
    <property type="project" value="TreeGrafter"/>
</dbReference>
<accession>B3TD73</accession>
<evidence type="ECO:0000256" key="3">
    <source>
        <dbReference type="ARBA" id="ARBA00012452"/>
    </source>
</evidence>
<evidence type="ECO:0000313" key="8">
    <source>
        <dbReference type="EMBL" id="ABV29188.1"/>
    </source>
</evidence>
<feature type="domain" description="GST N-terminal" evidence="6">
    <location>
        <begin position="2"/>
        <end position="81"/>
    </location>
</feature>
<dbReference type="SUPFAM" id="SSF52833">
    <property type="entry name" value="Thioredoxin-like"/>
    <property type="match status" value="1"/>
</dbReference>
<organism evidence="8">
    <name type="scientific">Mercenaria mercenaria</name>
    <name type="common">Northern quahog</name>
    <name type="synonym">Venus mercenaria</name>
    <dbReference type="NCBI Taxonomy" id="6596"/>
    <lineage>
        <taxon>Eukaryota</taxon>
        <taxon>Metazoa</taxon>
        <taxon>Spiralia</taxon>
        <taxon>Lophotrochozoa</taxon>
        <taxon>Mollusca</taxon>
        <taxon>Bivalvia</taxon>
        <taxon>Autobranchia</taxon>
        <taxon>Heteroconchia</taxon>
        <taxon>Euheterodonta</taxon>
        <taxon>Imparidentia</taxon>
        <taxon>Neoheterodontei</taxon>
        <taxon>Venerida</taxon>
        <taxon>Veneroidea</taxon>
        <taxon>Veneridae</taxon>
        <taxon>Mercenaria</taxon>
    </lineage>
</organism>
<evidence type="ECO:0000256" key="2">
    <source>
        <dbReference type="ARBA" id="ARBA00011738"/>
    </source>
</evidence>
<dbReference type="EC" id="2.5.1.18" evidence="3"/>
<dbReference type="PROSITE" id="PS50405">
    <property type="entry name" value="GST_CTER"/>
    <property type="match status" value="1"/>
</dbReference>
<dbReference type="SFLD" id="SFLDG01205">
    <property type="entry name" value="AMPS.1"/>
    <property type="match status" value="1"/>
</dbReference>
<evidence type="ECO:0000256" key="4">
    <source>
        <dbReference type="ARBA" id="ARBA00022679"/>
    </source>
</evidence>
<feature type="domain" description="GST C-terminal" evidence="7">
    <location>
        <begin position="83"/>
        <end position="201"/>
    </location>
</feature>
<dbReference type="EMBL" id="EU024655">
    <property type="protein sequence ID" value="ABV29188.1"/>
    <property type="molecule type" value="mRNA"/>
</dbReference>
<dbReference type="SFLD" id="SFLDS00019">
    <property type="entry name" value="Glutathione_Transferase_(cytos"/>
    <property type="match status" value="1"/>
</dbReference>
<protein>
    <recommendedName>
        <fullName evidence="3">glutathione transferase</fullName>
        <ecNumber evidence="3">2.5.1.18</ecNumber>
    </recommendedName>
    <alternativeName>
        <fullName evidence="5">GST class-pi</fullName>
    </alternativeName>
</protein>
<dbReference type="PRINTS" id="PR01268">
    <property type="entry name" value="GSTRNSFRASEP"/>
</dbReference>
<dbReference type="InterPro" id="IPR010987">
    <property type="entry name" value="Glutathione-S-Trfase_C-like"/>
</dbReference>
<dbReference type="InterPro" id="IPR004046">
    <property type="entry name" value="GST_C"/>
</dbReference>
<dbReference type="PROSITE" id="PS50404">
    <property type="entry name" value="GST_NTER"/>
    <property type="match status" value="1"/>
</dbReference>
<dbReference type="InterPro" id="IPR040079">
    <property type="entry name" value="Glutathione_S-Trfase"/>
</dbReference>
<dbReference type="EMBL" id="EU024656">
    <property type="protein sequence ID" value="ABV29189.1"/>
    <property type="molecule type" value="Genomic_DNA"/>
</dbReference>
<dbReference type="FunFam" id="1.20.1050.10:FF:000020">
    <property type="entry name" value="Glutathione S-transferase P 1"/>
    <property type="match status" value="1"/>
</dbReference>
<reference evidence="8" key="1">
    <citation type="journal article" date="2009" name="Comp. Biochem. Physiol. B, Biochem. Mol. Biol.">
        <title>Molecular identification of glutathione S-transferase gene and cDNAs of two isotypes from northern quahog (Mercenaria mercenaria).</title>
        <authorList>
            <person name="Feng X."/>
            <person name="Singh B.R."/>
        </authorList>
    </citation>
    <scope>NUCLEOTIDE SEQUENCE</scope>
</reference>
<evidence type="ECO:0000259" key="7">
    <source>
        <dbReference type="PROSITE" id="PS50405"/>
    </source>
</evidence>
<dbReference type="AlphaFoldDB" id="B3TD73"/>
<dbReference type="Pfam" id="PF14497">
    <property type="entry name" value="GST_C_3"/>
    <property type="match status" value="1"/>
</dbReference>
<proteinExistence type="evidence at transcript level"/>
<sequence length="207" mass="24112">MARYQLLYFPLRGRGQATRYLFIDKGIVYEEINTGNNWVEDFKPKMPFGQAPLLKDLENGFEIAQSNSMIRYLGRKEGLYPEDIKEAAKVDMICDHIEDIRGPYVRMIYQNYENGKDDFVKSLEEKLQYIEKLFKAWGTDYIASKISFADYNLLDLLDDLVISSATCLDAFPTLKAYYDRMASRPALKKYRESEEFKKMPVNGNGKQ</sequence>
<evidence type="ECO:0000259" key="6">
    <source>
        <dbReference type="PROSITE" id="PS50404"/>
    </source>
</evidence>
<dbReference type="GO" id="GO:0004364">
    <property type="term" value="F:glutathione transferase activity"/>
    <property type="evidence" value="ECO:0007669"/>
    <property type="project" value="UniProtKB-EC"/>
</dbReference>
<dbReference type="InterPro" id="IPR036282">
    <property type="entry name" value="Glutathione-S-Trfase_C_sf"/>
</dbReference>
<comment type="subunit">
    <text evidence="2">Homodimer.</text>
</comment>
<dbReference type="InterPro" id="IPR036249">
    <property type="entry name" value="Thioredoxin-like_sf"/>
</dbReference>
<dbReference type="InterPro" id="IPR003082">
    <property type="entry name" value="GST_pi"/>
</dbReference>
<dbReference type="InterPro" id="IPR004045">
    <property type="entry name" value="Glutathione_S-Trfase_N"/>
</dbReference>